<dbReference type="GO" id="GO:0046983">
    <property type="term" value="F:protein dimerization activity"/>
    <property type="evidence" value="ECO:0007669"/>
    <property type="project" value="InterPro"/>
</dbReference>
<keyword evidence="3" id="KW-0949">S-adenosyl-L-methionine</keyword>
<dbReference type="PANTHER" id="PTHR11746">
    <property type="entry name" value="O-METHYLTRANSFERASE"/>
    <property type="match status" value="1"/>
</dbReference>
<reference evidence="7" key="1">
    <citation type="submission" date="2023-05" db="EMBL/GenBank/DDBJ databases">
        <title>Nepenthes gracilis genome sequencing.</title>
        <authorList>
            <person name="Fukushima K."/>
        </authorList>
    </citation>
    <scope>NUCLEOTIDE SEQUENCE</scope>
    <source>
        <strain evidence="7">SING2019-196</strain>
    </source>
</reference>
<sequence length="364" mass="39976">MGSSENVAMPITINEDEEEMAGVYALHLSLVYTVPPVLKAAIDLNLLDIIAEAGHGKFLSAAEIAAKLPTQNPDAASMIDRMLRLLASYSLLRCSSRQTECGKAERLFGIAPAGKFFVKSQEDGSLASLIPLGCHHATWEVGCGLKDMIIEGGDIYQKVHKMSLFQYMNKDPTFNKIFNSAMADFTIITMKKILDNYKGFEGLTSLVDVGGGTGASLNMIVSKYPSIKGVNFDLPYVVKHAPDYPGIKHIGGDMFASVPKGENLMIKCTLHNWTDEQCLAILKNLHDALPEKGKLIVIDFVLPMEPDGSYADRHVSELDNIMLIQQGGQERTVKELEALCKISGFTDFKFICYAHTIGCMECRK</sequence>
<dbReference type="InterPro" id="IPR016461">
    <property type="entry name" value="COMT-like"/>
</dbReference>
<proteinExistence type="predicted"/>
<evidence type="ECO:0000256" key="1">
    <source>
        <dbReference type="ARBA" id="ARBA00022603"/>
    </source>
</evidence>
<dbReference type="GO" id="GO:0008171">
    <property type="term" value="F:O-methyltransferase activity"/>
    <property type="evidence" value="ECO:0007669"/>
    <property type="project" value="InterPro"/>
</dbReference>
<keyword evidence="8" id="KW-1185">Reference proteome</keyword>
<evidence type="ECO:0000256" key="2">
    <source>
        <dbReference type="ARBA" id="ARBA00022679"/>
    </source>
</evidence>
<dbReference type="EMBL" id="BSYO01000002">
    <property type="protein sequence ID" value="GMH00267.1"/>
    <property type="molecule type" value="Genomic_DNA"/>
</dbReference>
<dbReference type="Pfam" id="PF08100">
    <property type="entry name" value="Dimerisation"/>
    <property type="match status" value="1"/>
</dbReference>
<keyword evidence="1" id="KW-0489">Methyltransferase</keyword>
<comment type="caution">
    <text evidence="7">The sequence shown here is derived from an EMBL/GenBank/DDBJ whole genome shotgun (WGS) entry which is preliminary data.</text>
</comment>
<evidence type="ECO:0000313" key="7">
    <source>
        <dbReference type="EMBL" id="GMH00267.1"/>
    </source>
</evidence>
<dbReference type="InterPro" id="IPR036390">
    <property type="entry name" value="WH_DNA-bd_sf"/>
</dbReference>
<feature type="domain" description="O-methyltransferase C-terminal" evidence="5">
    <location>
        <begin position="145"/>
        <end position="345"/>
    </location>
</feature>
<dbReference type="SUPFAM" id="SSF46785">
    <property type="entry name" value="Winged helix' DNA-binding domain"/>
    <property type="match status" value="1"/>
</dbReference>
<accession>A0AAD3P6H6</accession>
<dbReference type="PIRSF" id="PIRSF005739">
    <property type="entry name" value="O-mtase"/>
    <property type="match status" value="1"/>
</dbReference>
<dbReference type="FunFam" id="1.10.10.10:FF:000357">
    <property type="entry name" value="Caffeic acid 3-O-methyltransferase"/>
    <property type="match status" value="1"/>
</dbReference>
<protein>
    <submittedName>
        <fullName evidence="7">Uncharacterized protein</fullName>
    </submittedName>
</protein>
<dbReference type="InterPro" id="IPR001077">
    <property type="entry name" value="COMT_C"/>
</dbReference>
<dbReference type="AlphaFoldDB" id="A0AAD3P6H6"/>
<dbReference type="GO" id="GO:0032259">
    <property type="term" value="P:methylation"/>
    <property type="evidence" value="ECO:0007669"/>
    <property type="project" value="UniProtKB-KW"/>
</dbReference>
<name>A0AAD3P6H6_NEPGR</name>
<gene>
    <name evidence="7" type="ORF">Nepgr_002106</name>
</gene>
<dbReference type="Proteomes" id="UP001279734">
    <property type="component" value="Unassembled WGS sequence"/>
</dbReference>
<dbReference type="Gene3D" id="3.40.50.150">
    <property type="entry name" value="Vaccinia Virus protein VP39"/>
    <property type="match status" value="1"/>
</dbReference>
<evidence type="ECO:0000313" key="8">
    <source>
        <dbReference type="Proteomes" id="UP001279734"/>
    </source>
</evidence>
<dbReference type="InterPro" id="IPR012967">
    <property type="entry name" value="COMT_dimerisation"/>
</dbReference>
<evidence type="ECO:0000256" key="4">
    <source>
        <dbReference type="PIRSR" id="PIRSR005739-1"/>
    </source>
</evidence>
<dbReference type="InterPro" id="IPR029063">
    <property type="entry name" value="SAM-dependent_MTases_sf"/>
</dbReference>
<dbReference type="SUPFAM" id="SSF53335">
    <property type="entry name" value="S-adenosyl-L-methionine-dependent methyltransferases"/>
    <property type="match status" value="1"/>
</dbReference>
<evidence type="ECO:0000259" key="6">
    <source>
        <dbReference type="Pfam" id="PF08100"/>
    </source>
</evidence>
<dbReference type="Gene3D" id="1.10.10.10">
    <property type="entry name" value="Winged helix-like DNA-binding domain superfamily/Winged helix DNA-binding domain"/>
    <property type="match status" value="1"/>
</dbReference>
<evidence type="ECO:0000256" key="3">
    <source>
        <dbReference type="ARBA" id="ARBA00022691"/>
    </source>
</evidence>
<feature type="domain" description="O-methyltransferase dimerisation" evidence="6">
    <location>
        <begin position="27"/>
        <end position="120"/>
    </location>
</feature>
<evidence type="ECO:0000259" key="5">
    <source>
        <dbReference type="Pfam" id="PF00891"/>
    </source>
</evidence>
<dbReference type="InterPro" id="IPR036388">
    <property type="entry name" value="WH-like_DNA-bd_sf"/>
</dbReference>
<organism evidence="7 8">
    <name type="scientific">Nepenthes gracilis</name>
    <name type="common">Slender pitcher plant</name>
    <dbReference type="NCBI Taxonomy" id="150966"/>
    <lineage>
        <taxon>Eukaryota</taxon>
        <taxon>Viridiplantae</taxon>
        <taxon>Streptophyta</taxon>
        <taxon>Embryophyta</taxon>
        <taxon>Tracheophyta</taxon>
        <taxon>Spermatophyta</taxon>
        <taxon>Magnoliopsida</taxon>
        <taxon>eudicotyledons</taxon>
        <taxon>Gunneridae</taxon>
        <taxon>Pentapetalae</taxon>
        <taxon>Caryophyllales</taxon>
        <taxon>Nepenthaceae</taxon>
        <taxon>Nepenthes</taxon>
    </lineage>
</organism>
<dbReference type="PROSITE" id="PS51683">
    <property type="entry name" value="SAM_OMT_II"/>
    <property type="match status" value="1"/>
</dbReference>
<feature type="active site" description="Proton acceptor" evidence="4">
    <location>
        <position position="271"/>
    </location>
</feature>
<dbReference type="Pfam" id="PF00891">
    <property type="entry name" value="Methyltransf_2"/>
    <property type="match status" value="1"/>
</dbReference>
<keyword evidence="2" id="KW-0808">Transferase</keyword>